<name>A0A7W7W0Q5_9ACTN</name>
<evidence type="ECO:0000313" key="2">
    <source>
        <dbReference type="Proteomes" id="UP000523007"/>
    </source>
</evidence>
<evidence type="ECO:0000313" key="1">
    <source>
        <dbReference type="EMBL" id="MBB4929866.1"/>
    </source>
</evidence>
<reference evidence="1 2" key="1">
    <citation type="submission" date="2020-08" db="EMBL/GenBank/DDBJ databases">
        <title>Sequencing the genomes of 1000 actinobacteria strains.</title>
        <authorList>
            <person name="Klenk H.-P."/>
        </authorList>
    </citation>
    <scope>NUCLEOTIDE SEQUENCE [LARGE SCALE GENOMIC DNA]</scope>
    <source>
        <strain evidence="1 2">DSM 102030</strain>
    </source>
</reference>
<accession>A0A7W7W0Q5</accession>
<gene>
    <name evidence="1" type="ORF">F4561_000686</name>
</gene>
<proteinExistence type="predicted"/>
<comment type="caution">
    <text evidence="1">The sequence shown here is derived from an EMBL/GenBank/DDBJ whole genome shotgun (WGS) entry which is preliminary data.</text>
</comment>
<dbReference type="EMBL" id="JACHJT010000001">
    <property type="protein sequence ID" value="MBB4929866.1"/>
    <property type="molecule type" value="Genomic_DNA"/>
</dbReference>
<dbReference type="AlphaFoldDB" id="A0A7W7W0Q5"/>
<dbReference type="Proteomes" id="UP000523007">
    <property type="component" value="Unassembled WGS sequence"/>
</dbReference>
<protein>
    <submittedName>
        <fullName evidence="1">Uncharacterized protein</fullName>
    </submittedName>
</protein>
<sequence length="115" mass="12169">MHEDTQFRVVMPDAMIADAVDAGYRPPVPRVRALAAGGRPVLVRCVPPAPDGTGHGPGARRNEELAETLALVSVYAWAGARLFATSHPHAARQALDMVSSIRGTRPPAVARRGLA</sequence>
<organism evidence="1 2">
    <name type="scientific">Lipingzhangella halophila</name>
    <dbReference type="NCBI Taxonomy" id="1783352"/>
    <lineage>
        <taxon>Bacteria</taxon>
        <taxon>Bacillati</taxon>
        <taxon>Actinomycetota</taxon>
        <taxon>Actinomycetes</taxon>
        <taxon>Streptosporangiales</taxon>
        <taxon>Nocardiopsidaceae</taxon>
        <taxon>Lipingzhangella</taxon>
    </lineage>
</organism>
<keyword evidence="2" id="KW-1185">Reference proteome</keyword>